<dbReference type="SUPFAM" id="SSF57850">
    <property type="entry name" value="RING/U-box"/>
    <property type="match status" value="1"/>
</dbReference>
<dbReference type="SUPFAM" id="SSF48371">
    <property type="entry name" value="ARM repeat"/>
    <property type="match status" value="2"/>
</dbReference>
<protein>
    <recommendedName>
        <fullName evidence="3">RING-type E3 ubiquitin transferase</fullName>
        <ecNumber evidence="3">2.3.2.27</ecNumber>
    </recommendedName>
</protein>
<evidence type="ECO:0000313" key="8">
    <source>
        <dbReference type="Proteomes" id="UP000298416"/>
    </source>
</evidence>
<dbReference type="InterPro" id="IPR000225">
    <property type="entry name" value="Armadillo"/>
</dbReference>
<dbReference type="Gene3D" id="3.30.40.10">
    <property type="entry name" value="Zinc/RING finger domain, C3HC4 (zinc finger)"/>
    <property type="match status" value="1"/>
</dbReference>
<dbReference type="GO" id="GO:0016567">
    <property type="term" value="P:protein ubiquitination"/>
    <property type="evidence" value="ECO:0007669"/>
    <property type="project" value="InterPro"/>
</dbReference>
<dbReference type="InterPro" id="IPR013083">
    <property type="entry name" value="Znf_RING/FYVE/PHD"/>
</dbReference>
<evidence type="ECO:0000256" key="1">
    <source>
        <dbReference type="ARBA" id="ARBA00000900"/>
    </source>
</evidence>
<keyword evidence="5" id="KW-0677">Repeat</keyword>
<sequence length="1088" mass="121292">MDIMIFLDRCCCQYHCLDLEDLWIAGCLLILHASDRVSRVEFLALLTNMSDNSSNWSQSREERSPLSSLAESLLGSIAEIMKSVIYIQVEKEIFTEIGCYFYRVSVIVMELHINWSTPTNTTEIIQSLCKKVELAKSFTANLGENAQIIRHAELASVVKQLEDVMRGIGENLSLIPLSTYGNHEYAEWAAKALSKEMKDVSFVVSPSHGSESKDQQLHRFPPREEMKQVETDLYSIDADASAMNLQLSDTSQSYMSANQDQERPIILDRNDPKSLSGGSSLKAFPQLAQYMEPLYDTFFCPLTKKVMEDPVTIESGVTYEREAITEWFNKFGDGAEIVCPKSGETLKSRNIKSNVAFKATIDEWKERNEAARIKVARAALSLASTENMVLEAIDDLQSICKSKPYNKVQVRSIGIIPLLTKFLEYRSRGVRNVTLELLRQLAEDDADGKDEIVKTVDISTIIKMLSSNHTPVRHASASLLLELSKSQSSCYKIGTVAGGILMLITVKYRQSSDAFASETADQILKNLEILPGNIKIMAENGYWEPLLAHLFEGSEEMKMEMASYLGEIVIGPDRMAFVAETASPALIQMVQSGNSLTRNAAFKALKQISCYHPNAGILVEAGIMQTMVDEMFTRMTHSEPMNSKSEAAIILANILESGLELENFPVSTQGHTMSSDYIVYNVIYRIKSISPDDLNINFIRILLCLIKFPKASATIVSIVKETEASYNLIELINTTNEELGVASIKLLIALSAFMGHTLSDRLCRTQGQPEKLIKNPSEISRITELHAVSANLLAKLPHQNLTLNLALVNSNTVPTVIKSLNQIQRSGTRSSRHASSYFEGLVGVLVRLTTTLYDHQILLTARTYNLVEVLTELLTRAFTDEVQKLSAIGLENLSRQSITLSRPPERKKTKILKLFIFQKCVSINLSKVKGKGEDFSLCPIHGGVCSSQETFCLLDAEAVERLLACLDHENVEVIEAALSALSSLLDDKVNVDNSISLLSEKHALSYVLNVVKEHKEESVLQKAFWVIERFLVKGGDVSVSNVSQDRLFPATLVSSLHHGDEYTRQMAEKILRHLNKMPNVSNTMSFNM</sequence>
<evidence type="ECO:0000313" key="7">
    <source>
        <dbReference type="EMBL" id="KAG6429820.1"/>
    </source>
</evidence>
<gene>
    <name evidence="7" type="ORF">SASPL_107874</name>
</gene>
<name>A0A8X8YD82_SALSN</name>
<comment type="catalytic activity">
    <reaction evidence="1">
        <text>S-ubiquitinyl-[E2 ubiquitin-conjugating enzyme]-L-cysteine + [acceptor protein]-L-lysine = [E2 ubiquitin-conjugating enzyme]-L-cysteine + N(6)-ubiquitinyl-[acceptor protein]-L-lysine.</text>
        <dbReference type="EC" id="2.3.2.27"/>
    </reaction>
</comment>
<evidence type="ECO:0000256" key="3">
    <source>
        <dbReference type="ARBA" id="ARBA00012483"/>
    </source>
</evidence>
<dbReference type="SMART" id="SM00504">
    <property type="entry name" value="Ubox"/>
    <property type="match status" value="1"/>
</dbReference>
<organism evidence="7">
    <name type="scientific">Salvia splendens</name>
    <name type="common">Scarlet sage</name>
    <dbReference type="NCBI Taxonomy" id="180675"/>
    <lineage>
        <taxon>Eukaryota</taxon>
        <taxon>Viridiplantae</taxon>
        <taxon>Streptophyta</taxon>
        <taxon>Embryophyta</taxon>
        <taxon>Tracheophyta</taxon>
        <taxon>Spermatophyta</taxon>
        <taxon>Magnoliopsida</taxon>
        <taxon>eudicotyledons</taxon>
        <taxon>Gunneridae</taxon>
        <taxon>Pentapetalae</taxon>
        <taxon>asterids</taxon>
        <taxon>lamiids</taxon>
        <taxon>Lamiales</taxon>
        <taxon>Lamiaceae</taxon>
        <taxon>Nepetoideae</taxon>
        <taxon>Mentheae</taxon>
        <taxon>Salviinae</taxon>
        <taxon>Salvia</taxon>
        <taxon>Salvia subgen. Calosphace</taxon>
        <taxon>core Calosphace</taxon>
    </lineage>
</organism>
<evidence type="ECO:0000256" key="4">
    <source>
        <dbReference type="ARBA" id="ARBA00022679"/>
    </source>
</evidence>
<keyword evidence="4" id="KW-0808">Transferase</keyword>
<reference evidence="7" key="1">
    <citation type="submission" date="2018-01" db="EMBL/GenBank/DDBJ databases">
        <authorList>
            <person name="Mao J.F."/>
        </authorList>
    </citation>
    <scope>NUCLEOTIDE SEQUENCE</scope>
    <source>
        <strain evidence="7">Huo1</strain>
        <tissue evidence="7">Leaf</tissue>
    </source>
</reference>
<feature type="domain" description="U-box" evidence="6">
    <location>
        <begin position="293"/>
        <end position="371"/>
    </location>
</feature>
<evidence type="ECO:0000256" key="2">
    <source>
        <dbReference type="ARBA" id="ARBA00004906"/>
    </source>
</evidence>
<evidence type="ECO:0000259" key="6">
    <source>
        <dbReference type="PROSITE" id="PS51698"/>
    </source>
</evidence>
<dbReference type="PANTHER" id="PTHR45958">
    <property type="entry name" value="RING-TYPE E3 UBIQUITIN TRANSFERASE"/>
    <property type="match status" value="1"/>
</dbReference>
<dbReference type="InterPro" id="IPR003613">
    <property type="entry name" value="Ubox_domain"/>
</dbReference>
<dbReference type="InterPro" id="IPR045210">
    <property type="entry name" value="RING-Ubox_PUB"/>
</dbReference>
<dbReference type="InterPro" id="IPR011989">
    <property type="entry name" value="ARM-like"/>
</dbReference>
<dbReference type="EC" id="2.3.2.27" evidence="3"/>
<dbReference type="AlphaFoldDB" id="A0A8X8YD82"/>
<comment type="pathway">
    <text evidence="2">Protein modification; protein ubiquitination.</text>
</comment>
<dbReference type="Gene3D" id="1.25.10.10">
    <property type="entry name" value="Leucine-rich Repeat Variant"/>
    <property type="match status" value="2"/>
</dbReference>
<accession>A0A8X8YD82</accession>
<dbReference type="Proteomes" id="UP000298416">
    <property type="component" value="Unassembled WGS sequence"/>
</dbReference>
<reference evidence="7" key="2">
    <citation type="submission" date="2020-08" db="EMBL/GenBank/DDBJ databases">
        <title>Plant Genome Project.</title>
        <authorList>
            <person name="Zhang R.-G."/>
        </authorList>
    </citation>
    <scope>NUCLEOTIDE SEQUENCE</scope>
    <source>
        <strain evidence="7">Huo1</strain>
        <tissue evidence="7">Leaf</tissue>
    </source>
</reference>
<dbReference type="Pfam" id="PF00514">
    <property type="entry name" value="Arm"/>
    <property type="match status" value="1"/>
</dbReference>
<dbReference type="Pfam" id="PF04564">
    <property type="entry name" value="U-box"/>
    <property type="match status" value="1"/>
</dbReference>
<dbReference type="PANTHER" id="PTHR45958:SF4">
    <property type="entry name" value="U-BOX DOMAIN-CONTAINING PROTEIN 42-RELATED"/>
    <property type="match status" value="1"/>
</dbReference>
<dbReference type="PROSITE" id="PS51698">
    <property type="entry name" value="U_BOX"/>
    <property type="match status" value="1"/>
</dbReference>
<dbReference type="CDD" id="cd16664">
    <property type="entry name" value="RING-Ubox_PUB"/>
    <property type="match status" value="1"/>
</dbReference>
<keyword evidence="8" id="KW-1185">Reference proteome</keyword>
<evidence type="ECO:0000256" key="5">
    <source>
        <dbReference type="ARBA" id="ARBA00022737"/>
    </source>
</evidence>
<dbReference type="SMART" id="SM00185">
    <property type="entry name" value="ARM"/>
    <property type="match status" value="6"/>
</dbReference>
<dbReference type="EMBL" id="PNBA02000003">
    <property type="protein sequence ID" value="KAG6429820.1"/>
    <property type="molecule type" value="Genomic_DNA"/>
</dbReference>
<dbReference type="InterPro" id="IPR016024">
    <property type="entry name" value="ARM-type_fold"/>
</dbReference>
<proteinExistence type="predicted"/>
<comment type="caution">
    <text evidence="7">The sequence shown here is derived from an EMBL/GenBank/DDBJ whole genome shotgun (WGS) entry which is preliminary data.</text>
</comment>
<dbReference type="GO" id="GO:0061630">
    <property type="term" value="F:ubiquitin protein ligase activity"/>
    <property type="evidence" value="ECO:0007669"/>
    <property type="project" value="UniProtKB-EC"/>
</dbReference>
<dbReference type="InterPro" id="IPR052608">
    <property type="entry name" value="U-box_domain_protein"/>
</dbReference>